<protein>
    <submittedName>
        <fullName evidence="1">Uncharacterized protein</fullName>
    </submittedName>
</protein>
<dbReference type="AlphaFoldDB" id="A0A8J2YR97"/>
<evidence type="ECO:0000313" key="2">
    <source>
        <dbReference type="Proteomes" id="UP000646365"/>
    </source>
</evidence>
<name>A0A8J2YR97_9PROT</name>
<reference evidence="1" key="2">
    <citation type="submission" date="2020-09" db="EMBL/GenBank/DDBJ databases">
        <authorList>
            <person name="Sun Q."/>
            <person name="Zhou Y."/>
        </authorList>
    </citation>
    <scope>NUCLEOTIDE SEQUENCE</scope>
    <source>
        <strain evidence="1">CGMCC 1.15725</strain>
    </source>
</reference>
<sequence>MITPTVGPTSVNTTTPTTTQDFHTALDHARTSQAAAQTPIDPGLMSMFVTDFAAVMEPLMLNQLNDILGDAFSGGDL</sequence>
<comment type="caution">
    <text evidence="1">The sequence shown here is derived from an EMBL/GenBank/DDBJ whole genome shotgun (WGS) entry which is preliminary data.</text>
</comment>
<dbReference type="RefSeq" id="WP_189042878.1">
    <property type="nucleotide sequence ID" value="NZ_BMJQ01000002.1"/>
</dbReference>
<keyword evidence="2" id="KW-1185">Reference proteome</keyword>
<dbReference type="EMBL" id="BMJQ01000002">
    <property type="protein sequence ID" value="GGF05389.1"/>
    <property type="molecule type" value="Genomic_DNA"/>
</dbReference>
<proteinExistence type="predicted"/>
<dbReference type="Proteomes" id="UP000646365">
    <property type="component" value="Unassembled WGS sequence"/>
</dbReference>
<evidence type="ECO:0000313" key="1">
    <source>
        <dbReference type="EMBL" id="GGF05389.1"/>
    </source>
</evidence>
<accession>A0A8J2YR97</accession>
<gene>
    <name evidence="1" type="ORF">GCM10011611_08610</name>
</gene>
<organism evidence="1 2">
    <name type="scientific">Aliidongia dinghuensis</name>
    <dbReference type="NCBI Taxonomy" id="1867774"/>
    <lineage>
        <taxon>Bacteria</taxon>
        <taxon>Pseudomonadati</taxon>
        <taxon>Pseudomonadota</taxon>
        <taxon>Alphaproteobacteria</taxon>
        <taxon>Rhodospirillales</taxon>
        <taxon>Dongiaceae</taxon>
        <taxon>Aliidongia</taxon>
    </lineage>
</organism>
<reference evidence="1" key="1">
    <citation type="journal article" date="2014" name="Int. J. Syst. Evol. Microbiol.">
        <title>Complete genome sequence of Corynebacterium casei LMG S-19264T (=DSM 44701T), isolated from a smear-ripened cheese.</title>
        <authorList>
            <consortium name="US DOE Joint Genome Institute (JGI-PGF)"/>
            <person name="Walter F."/>
            <person name="Albersmeier A."/>
            <person name="Kalinowski J."/>
            <person name="Ruckert C."/>
        </authorList>
    </citation>
    <scope>NUCLEOTIDE SEQUENCE</scope>
    <source>
        <strain evidence="1">CGMCC 1.15725</strain>
    </source>
</reference>